<reference evidence="2" key="1">
    <citation type="journal article" date="2019" name="Int. J. Syst. Evol. Microbiol.">
        <title>The Global Catalogue of Microorganisms (GCM) 10K type strain sequencing project: providing services to taxonomists for standard genome sequencing and annotation.</title>
        <authorList>
            <consortium name="The Broad Institute Genomics Platform"/>
            <consortium name="The Broad Institute Genome Sequencing Center for Infectious Disease"/>
            <person name="Wu L."/>
            <person name="Ma J."/>
        </authorList>
    </citation>
    <scope>NUCLEOTIDE SEQUENCE [LARGE SCALE GENOMIC DNA]</scope>
    <source>
        <strain evidence="2">KCTC 52141</strain>
    </source>
</reference>
<protein>
    <submittedName>
        <fullName evidence="1">Uncharacterized protein</fullName>
    </submittedName>
</protein>
<organism evidence="1 2">
    <name type="scientific">Gilvimarinus japonicus</name>
    <dbReference type="NCBI Taxonomy" id="1796469"/>
    <lineage>
        <taxon>Bacteria</taxon>
        <taxon>Pseudomonadati</taxon>
        <taxon>Pseudomonadota</taxon>
        <taxon>Gammaproteobacteria</taxon>
        <taxon>Cellvibrionales</taxon>
        <taxon>Cellvibrionaceae</taxon>
        <taxon>Gilvimarinus</taxon>
    </lineage>
</organism>
<comment type="caution">
    <text evidence="1">The sequence shown here is derived from an EMBL/GenBank/DDBJ whole genome shotgun (WGS) entry which is preliminary data.</text>
</comment>
<dbReference type="RefSeq" id="WP_382413477.1">
    <property type="nucleotide sequence ID" value="NZ_JBHRTL010000001.1"/>
</dbReference>
<name>A0ABV7HLV9_9GAMM</name>
<sequence>MSLLLVQVASAQTPLRDPTRPLVSQLNGSVDTLALHSVLMSASRKIAVINGFTVREGEAVPSAERWVVQQIEPGAVVISDGQQRRRLELSSRINNVKSSVDLRADGIPKHNIQKQGCRSSTCVEVKQ</sequence>
<keyword evidence="2" id="KW-1185">Reference proteome</keyword>
<evidence type="ECO:0000313" key="2">
    <source>
        <dbReference type="Proteomes" id="UP001595548"/>
    </source>
</evidence>
<dbReference type="EMBL" id="JBHRTL010000001">
    <property type="protein sequence ID" value="MFC3153621.1"/>
    <property type="molecule type" value="Genomic_DNA"/>
</dbReference>
<gene>
    <name evidence="1" type="ORF">ACFOEB_00260</name>
</gene>
<dbReference type="Proteomes" id="UP001595548">
    <property type="component" value="Unassembled WGS sequence"/>
</dbReference>
<proteinExistence type="predicted"/>
<accession>A0ABV7HLV9</accession>
<evidence type="ECO:0000313" key="1">
    <source>
        <dbReference type="EMBL" id="MFC3153621.1"/>
    </source>
</evidence>